<name>A0AAU8GRX4_9VIRU</name>
<organism evidence="1">
    <name type="scientific">Mammaliicoccus phage MSShimriz1</name>
    <dbReference type="NCBI Taxonomy" id="3230127"/>
    <lineage>
        <taxon>Viruses</taxon>
    </lineage>
</organism>
<accession>A0AAU8GRX4</accession>
<dbReference type="EMBL" id="PP931174">
    <property type="protein sequence ID" value="XCH45128.1"/>
    <property type="molecule type" value="Genomic_DNA"/>
</dbReference>
<protein>
    <submittedName>
        <fullName evidence="1">Uncharacterized protein</fullName>
    </submittedName>
</protein>
<sequence>MRMTEHVRYTIDCFMQLGVPFEVTPEAIIVTATDEDVYSIQFMDGIAEVQYRYYGRLKRLGVLQHTSSYTIEETPKMCEEIKEHVK</sequence>
<proteinExistence type="predicted"/>
<evidence type="ECO:0000313" key="1">
    <source>
        <dbReference type="EMBL" id="XCH45128.1"/>
    </source>
</evidence>
<reference evidence="1" key="1">
    <citation type="submission" date="2024-06" db="EMBL/GenBank/DDBJ databases">
        <authorList>
            <person name="Ashkenazi R."/>
            <person name="Lipszyc R.R."/>
            <person name="Braunstein R."/>
            <person name="Yerushalmy O."/>
            <person name="Alkalay-Oren S."/>
            <person name="Coppenhagn-Glazer S."/>
            <person name="Hazan R."/>
        </authorList>
    </citation>
    <scope>NUCLEOTIDE SEQUENCE</scope>
</reference>